<dbReference type="Pfam" id="PF22980">
    <property type="entry name" value="Myb_DNA-bind_8"/>
    <property type="match status" value="1"/>
</dbReference>
<feature type="region of interest" description="Disordered" evidence="1">
    <location>
        <begin position="243"/>
        <end position="282"/>
    </location>
</feature>
<feature type="compositionally biased region" description="Polar residues" evidence="1">
    <location>
        <begin position="257"/>
        <end position="275"/>
    </location>
</feature>
<evidence type="ECO:0000313" key="3">
    <source>
        <dbReference type="EMBL" id="KAB8301200.1"/>
    </source>
</evidence>
<evidence type="ECO:0000259" key="2">
    <source>
        <dbReference type="Pfam" id="PF22980"/>
    </source>
</evidence>
<proteinExistence type="predicted"/>
<gene>
    <name evidence="3" type="ORF">EYC80_003091</name>
</gene>
<dbReference type="AlphaFoldDB" id="A0A5N6KCN3"/>
<name>A0A5N6KCN3_MONLA</name>
<dbReference type="InterPro" id="IPR054505">
    <property type="entry name" value="Myb_DNA-bind_8"/>
</dbReference>
<accession>A0A5N6KCN3</accession>
<feature type="compositionally biased region" description="Low complexity" evidence="1">
    <location>
        <begin position="59"/>
        <end position="78"/>
    </location>
</feature>
<feature type="domain" description="Myb-like DNA-binding" evidence="2">
    <location>
        <begin position="7"/>
        <end position="54"/>
    </location>
</feature>
<sequence length="282" mass="30030">MAPASNEEQFKFLISCIRYSNNGKVDFGQVAKECKIVTKGAAAKRYERMMRSHGIAPNAASIKPAPGSSSSSSGPTSALRIKSSGNKKRKFSGEEENLDDDEESTKQVTSKSRLKREVKGEIGAHANVKEEEYREDSSSAQLQEGLKMGLCDVNRELVDYYSGGSANGNEGGLEYGGIEGYAGSYMAAGGMTAGSMGADTMGSYSQQPAGYSFDAGEYNEMMGSQGMMGNANGMGSRGDRNMMTPRSHAASPGGMNVKTQQYQSMEQCHDTQGGSESPLLVE</sequence>
<keyword evidence="4" id="KW-1185">Reference proteome</keyword>
<feature type="region of interest" description="Disordered" evidence="1">
    <location>
        <begin position="55"/>
        <end position="116"/>
    </location>
</feature>
<dbReference type="OrthoDB" id="5353914at2759"/>
<dbReference type="Proteomes" id="UP000326757">
    <property type="component" value="Unassembled WGS sequence"/>
</dbReference>
<evidence type="ECO:0000256" key="1">
    <source>
        <dbReference type="SAM" id="MobiDB-lite"/>
    </source>
</evidence>
<feature type="compositionally biased region" description="Acidic residues" evidence="1">
    <location>
        <begin position="94"/>
        <end position="103"/>
    </location>
</feature>
<dbReference type="EMBL" id="VIGI01000004">
    <property type="protein sequence ID" value="KAB8301200.1"/>
    <property type="molecule type" value="Genomic_DNA"/>
</dbReference>
<protein>
    <recommendedName>
        <fullName evidence="2">Myb-like DNA-binding domain-containing protein</fullName>
    </recommendedName>
</protein>
<organism evidence="3 4">
    <name type="scientific">Monilinia laxa</name>
    <name type="common">Brown rot fungus</name>
    <name type="synonym">Sclerotinia laxa</name>
    <dbReference type="NCBI Taxonomy" id="61186"/>
    <lineage>
        <taxon>Eukaryota</taxon>
        <taxon>Fungi</taxon>
        <taxon>Dikarya</taxon>
        <taxon>Ascomycota</taxon>
        <taxon>Pezizomycotina</taxon>
        <taxon>Leotiomycetes</taxon>
        <taxon>Helotiales</taxon>
        <taxon>Sclerotiniaceae</taxon>
        <taxon>Monilinia</taxon>
    </lineage>
</organism>
<comment type="caution">
    <text evidence="3">The sequence shown here is derived from an EMBL/GenBank/DDBJ whole genome shotgun (WGS) entry which is preliminary data.</text>
</comment>
<evidence type="ECO:0000313" key="4">
    <source>
        <dbReference type="Proteomes" id="UP000326757"/>
    </source>
</evidence>
<reference evidence="3 4" key="1">
    <citation type="submission" date="2019-06" db="EMBL/GenBank/DDBJ databases">
        <title>Genome Sequence of the Brown Rot Fungal Pathogen Monilinia laxa.</title>
        <authorList>
            <person name="De Miccolis Angelini R.M."/>
            <person name="Landi L."/>
            <person name="Abate D."/>
            <person name="Pollastro S."/>
            <person name="Romanazzi G."/>
            <person name="Faretra F."/>
        </authorList>
    </citation>
    <scope>NUCLEOTIDE SEQUENCE [LARGE SCALE GENOMIC DNA]</scope>
    <source>
        <strain evidence="3 4">Mlax316</strain>
    </source>
</reference>